<dbReference type="PANTHER" id="PTHR11735">
    <property type="entry name" value="TRNA N6-ADENOSINE THREONYLCARBAMOYLTRANSFERASE"/>
    <property type="match status" value="1"/>
</dbReference>
<dbReference type="InterPro" id="IPR043129">
    <property type="entry name" value="ATPase_NBD"/>
</dbReference>
<gene>
    <name evidence="2" type="primary">tsaB</name>
    <name evidence="2" type="ORF">CKALI_09825</name>
</gene>
<dbReference type="Proteomes" id="UP000427071">
    <property type="component" value="Chromosome"/>
</dbReference>
<dbReference type="Pfam" id="PF00814">
    <property type="entry name" value="TsaD"/>
    <property type="match status" value="1"/>
</dbReference>
<dbReference type="GO" id="GO:0005829">
    <property type="term" value="C:cytosol"/>
    <property type="evidence" value="ECO:0007669"/>
    <property type="project" value="TreeGrafter"/>
</dbReference>
<dbReference type="SUPFAM" id="SSF53067">
    <property type="entry name" value="Actin-like ATPase domain"/>
    <property type="match status" value="2"/>
</dbReference>
<reference evidence="3" key="1">
    <citation type="submission" date="2019-11" db="EMBL/GenBank/DDBJ databases">
        <title>Complete genome sequence of Corynebacterium kalinowskii 1959, a novel Corynebacterium species isolated from soil of a small paddock in Vilsendorf, Germany.</title>
        <authorList>
            <person name="Schaffert L."/>
            <person name="Ruwe M."/>
            <person name="Milse J."/>
            <person name="Hanuschka K."/>
            <person name="Ortseifen V."/>
            <person name="Droste J."/>
            <person name="Brandt D."/>
            <person name="Schlueter L."/>
            <person name="Kutter Y."/>
            <person name="Vinke S."/>
            <person name="Viehoefer P."/>
            <person name="Jacob L."/>
            <person name="Luebke N.-C."/>
            <person name="Schulte-Berndt E."/>
            <person name="Hain C."/>
            <person name="Linder M."/>
            <person name="Schmidt P."/>
            <person name="Wollenschlaeger L."/>
            <person name="Luttermann T."/>
            <person name="Thieme E."/>
            <person name="Hassa J."/>
            <person name="Haak M."/>
            <person name="Wittchen M."/>
            <person name="Mentz A."/>
            <person name="Persicke M."/>
            <person name="Busche T."/>
            <person name="Ruckert C."/>
        </authorList>
    </citation>
    <scope>NUCLEOTIDE SEQUENCE [LARGE SCALE GENOMIC DNA]</scope>
    <source>
        <strain evidence="3">1959</strain>
    </source>
</reference>
<dbReference type="PANTHER" id="PTHR11735:SF11">
    <property type="entry name" value="TRNA THREONYLCARBAMOYLADENOSINE BIOSYNTHESIS PROTEIN TSAB"/>
    <property type="match status" value="1"/>
</dbReference>
<accession>A0A6B8VZR0</accession>
<dbReference type="Gene3D" id="3.30.420.40">
    <property type="match status" value="2"/>
</dbReference>
<proteinExistence type="predicted"/>
<feature type="domain" description="Gcp-like" evidence="1">
    <location>
        <begin position="36"/>
        <end position="144"/>
    </location>
</feature>
<dbReference type="KEGG" id="ckw:CKALI_09825"/>
<organism evidence="2 3">
    <name type="scientific">Corynebacterium kalinowskii</name>
    <dbReference type="NCBI Taxonomy" id="2675216"/>
    <lineage>
        <taxon>Bacteria</taxon>
        <taxon>Bacillati</taxon>
        <taxon>Actinomycetota</taxon>
        <taxon>Actinomycetes</taxon>
        <taxon>Mycobacteriales</taxon>
        <taxon>Corynebacteriaceae</taxon>
        <taxon>Corynebacterium</taxon>
    </lineage>
</organism>
<dbReference type="InterPro" id="IPR000905">
    <property type="entry name" value="Gcp-like_dom"/>
</dbReference>
<dbReference type="AlphaFoldDB" id="A0A6B8VZR0"/>
<dbReference type="EMBL" id="CP046452">
    <property type="protein sequence ID" value="QGU02820.1"/>
    <property type="molecule type" value="Genomic_DNA"/>
</dbReference>
<sequence>MEPVLVLAIDTSTATVVSGVVADGRTIGETILPDCRDHNEQLVVATQRALEQAGKTFQDVDAVVVGAGPGPFTGLRVGMATGAAFADALGIPVYGVCSLDAIAAQIPGTALVTSDARRREVYWATYQDGVRTSEPEVNAYADVNTEGFDAVNVPQNLQDKIAGTHDLYPTPAALVSLVDFAVEPTKLTPLYLRRPDAKEPAARPKSPAIPDVAL</sequence>
<dbReference type="GO" id="GO:0002949">
    <property type="term" value="P:tRNA threonylcarbamoyladenosine modification"/>
    <property type="evidence" value="ECO:0007669"/>
    <property type="project" value="InterPro"/>
</dbReference>
<keyword evidence="3" id="KW-1185">Reference proteome</keyword>
<evidence type="ECO:0000313" key="3">
    <source>
        <dbReference type="Proteomes" id="UP000427071"/>
    </source>
</evidence>
<dbReference type="NCBIfam" id="TIGR03725">
    <property type="entry name" value="T6A_YeaZ"/>
    <property type="match status" value="1"/>
</dbReference>
<evidence type="ECO:0000313" key="2">
    <source>
        <dbReference type="EMBL" id="QGU02820.1"/>
    </source>
</evidence>
<evidence type="ECO:0000259" key="1">
    <source>
        <dbReference type="Pfam" id="PF00814"/>
    </source>
</evidence>
<dbReference type="InterPro" id="IPR022496">
    <property type="entry name" value="T6A_TsaB"/>
</dbReference>
<protein>
    <submittedName>
        <fullName evidence="2">tRNA threonylcarbamoyladenosine biosynthesis protein TsaB</fullName>
    </submittedName>
</protein>
<dbReference type="CDD" id="cd24032">
    <property type="entry name" value="ASKHA_NBD_TsaB"/>
    <property type="match status" value="1"/>
</dbReference>
<name>A0A6B8VZR0_9CORY</name>